<sequence length="82" mass="8316">MDEEIQAEIPATVAEVAVGTGDPVAAGDELMLLESMKMEIPVVSEVDGVVTAVDVVPADTVRAGDRIAVVSPREADPAAGTA</sequence>
<evidence type="ECO:0000313" key="3">
    <source>
        <dbReference type="EMBL" id="MEJ2870709.1"/>
    </source>
</evidence>
<keyword evidence="4" id="KW-1185">Reference proteome</keyword>
<name>A0ABU8MTR1_9PSEU</name>
<dbReference type="SUPFAM" id="SSF51230">
    <property type="entry name" value="Single hybrid motif"/>
    <property type="match status" value="1"/>
</dbReference>
<feature type="domain" description="Lipoyl-binding" evidence="2">
    <location>
        <begin position="1"/>
        <end position="71"/>
    </location>
</feature>
<dbReference type="NCBIfam" id="NF004547">
    <property type="entry name" value="PRK05889.1"/>
    <property type="match status" value="1"/>
</dbReference>
<dbReference type="PANTHER" id="PTHR45266:SF3">
    <property type="entry name" value="OXALOACETATE DECARBOXYLASE ALPHA CHAIN"/>
    <property type="match status" value="1"/>
</dbReference>
<dbReference type="InterPro" id="IPR000089">
    <property type="entry name" value="Biotin_lipoyl"/>
</dbReference>
<accession>A0ABU8MTR1</accession>
<dbReference type="Pfam" id="PF00364">
    <property type="entry name" value="Biotin_lipoyl"/>
    <property type="match status" value="1"/>
</dbReference>
<protein>
    <submittedName>
        <fullName evidence="3">Biotin/lipoyl-binding carrier protein</fullName>
    </submittedName>
</protein>
<dbReference type="EMBL" id="JBBEGN010000015">
    <property type="protein sequence ID" value="MEJ2870709.1"/>
    <property type="molecule type" value="Genomic_DNA"/>
</dbReference>
<organism evidence="3 4">
    <name type="scientific">Actinomycetospora aurantiaca</name>
    <dbReference type="NCBI Taxonomy" id="3129233"/>
    <lineage>
        <taxon>Bacteria</taxon>
        <taxon>Bacillati</taxon>
        <taxon>Actinomycetota</taxon>
        <taxon>Actinomycetes</taxon>
        <taxon>Pseudonocardiales</taxon>
        <taxon>Pseudonocardiaceae</taxon>
        <taxon>Actinomycetospora</taxon>
    </lineage>
</organism>
<comment type="caution">
    <text evidence="3">The sequence shown here is derived from an EMBL/GenBank/DDBJ whole genome shotgun (WGS) entry which is preliminary data.</text>
</comment>
<proteinExistence type="predicted"/>
<evidence type="ECO:0000313" key="4">
    <source>
        <dbReference type="Proteomes" id="UP001385809"/>
    </source>
</evidence>
<evidence type="ECO:0000256" key="1">
    <source>
        <dbReference type="ARBA" id="ARBA00023267"/>
    </source>
</evidence>
<dbReference type="InterPro" id="IPR011053">
    <property type="entry name" value="Single_hybrid_motif"/>
</dbReference>
<dbReference type="InterPro" id="IPR050709">
    <property type="entry name" value="Biotin_Carboxyl_Carrier/Decarb"/>
</dbReference>
<dbReference type="RefSeq" id="WP_337697280.1">
    <property type="nucleotide sequence ID" value="NZ_JBBEGN010000015.1"/>
</dbReference>
<gene>
    <name evidence="3" type="ORF">WCD74_23300</name>
</gene>
<dbReference type="Proteomes" id="UP001385809">
    <property type="component" value="Unassembled WGS sequence"/>
</dbReference>
<dbReference type="PANTHER" id="PTHR45266">
    <property type="entry name" value="OXALOACETATE DECARBOXYLASE ALPHA CHAIN"/>
    <property type="match status" value="1"/>
</dbReference>
<dbReference type="Gene3D" id="2.40.50.100">
    <property type="match status" value="1"/>
</dbReference>
<keyword evidence="1" id="KW-0092">Biotin</keyword>
<evidence type="ECO:0000259" key="2">
    <source>
        <dbReference type="PROSITE" id="PS50968"/>
    </source>
</evidence>
<dbReference type="PROSITE" id="PS50968">
    <property type="entry name" value="BIOTINYL_LIPOYL"/>
    <property type="match status" value="1"/>
</dbReference>
<reference evidence="3 4" key="1">
    <citation type="submission" date="2024-03" db="EMBL/GenBank/DDBJ databases">
        <title>Actinomycetospora sp. OC33-EN08, a novel actinomycete isolated from wild orchid (Aerides multiflora).</title>
        <authorList>
            <person name="Suriyachadkun C."/>
        </authorList>
    </citation>
    <scope>NUCLEOTIDE SEQUENCE [LARGE SCALE GENOMIC DNA]</scope>
    <source>
        <strain evidence="3 4">OC33-EN08</strain>
    </source>
</reference>
<dbReference type="CDD" id="cd06850">
    <property type="entry name" value="biotinyl_domain"/>
    <property type="match status" value="1"/>
</dbReference>